<keyword evidence="3" id="KW-1185">Reference proteome</keyword>
<evidence type="ECO:0000313" key="2">
    <source>
        <dbReference type="EMBL" id="KAK4077267.1"/>
    </source>
</evidence>
<feature type="region of interest" description="Disordered" evidence="1">
    <location>
        <begin position="21"/>
        <end position="40"/>
    </location>
</feature>
<reference evidence="2 3" key="1">
    <citation type="journal article" date="2024" name="Microbiol. Resour. Announc.">
        <title>Genome annotations for the ascomycete fungi Trichoderma harzianum, Trichoderma aggressivum, and Purpureocillium lilacinum.</title>
        <authorList>
            <person name="Beijen E.P.W."/>
            <person name="Ohm R.A."/>
        </authorList>
    </citation>
    <scope>NUCLEOTIDE SEQUENCE [LARGE SCALE GENOMIC DNA]</scope>
    <source>
        <strain evidence="2 3">CBS 150709</strain>
    </source>
</reference>
<comment type="caution">
    <text evidence="2">The sequence shown here is derived from an EMBL/GenBank/DDBJ whole genome shotgun (WGS) entry which is preliminary data.</text>
</comment>
<sequence length="74" mass="7866">MPGVSDLSGLTSAAPHFGHEAAADSIVRPGSRPPQIGAPGMVLPFDRALDEDREVYPEDFNADLSDIDEVDENS</sequence>
<accession>A0ABR0BHL1</accession>
<evidence type="ECO:0000256" key="1">
    <source>
        <dbReference type="SAM" id="MobiDB-lite"/>
    </source>
</evidence>
<name>A0ABR0BHL1_PURLI</name>
<dbReference type="EMBL" id="JAWRVI010000101">
    <property type="protein sequence ID" value="KAK4077267.1"/>
    <property type="molecule type" value="Genomic_DNA"/>
</dbReference>
<proteinExistence type="predicted"/>
<organism evidence="2 3">
    <name type="scientific">Purpureocillium lilacinum</name>
    <name type="common">Paecilomyces lilacinus</name>
    <dbReference type="NCBI Taxonomy" id="33203"/>
    <lineage>
        <taxon>Eukaryota</taxon>
        <taxon>Fungi</taxon>
        <taxon>Dikarya</taxon>
        <taxon>Ascomycota</taxon>
        <taxon>Pezizomycotina</taxon>
        <taxon>Sordariomycetes</taxon>
        <taxon>Hypocreomycetidae</taxon>
        <taxon>Hypocreales</taxon>
        <taxon>Ophiocordycipitaceae</taxon>
        <taxon>Purpureocillium</taxon>
    </lineage>
</organism>
<evidence type="ECO:0000313" key="3">
    <source>
        <dbReference type="Proteomes" id="UP001287286"/>
    </source>
</evidence>
<gene>
    <name evidence="2" type="ORF">Purlil1_12391</name>
</gene>
<dbReference type="Proteomes" id="UP001287286">
    <property type="component" value="Unassembled WGS sequence"/>
</dbReference>
<protein>
    <submittedName>
        <fullName evidence="2">Uncharacterized protein</fullName>
    </submittedName>
</protein>